<keyword evidence="5 6" id="KW-0408">Iron</keyword>
<dbReference type="Gene3D" id="2.60.120.330">
    <property type="entry name" value="B-lactam Antibiotic, Isopenicillin N Synthase, Chain"/>
    <property type="match status" value="1"/>
</dbReference>
<sequence>MATSALSAMYDRMKEVQEFDQSKAGVKGLSDSGVSTIPRIFIHPPESLSGLRNPSSSSIQIPLIDLSHADSNPHPPEIVEQIRDAAKTWGFFQVINHGIPVSALDQTISAIKSFHEQPKEAKSKFYSREEMSGVMYTSNNDLYRSRAASWHDTLQVWFAGPASASAEEIPEICRNEVVEWNEHVKNAADKVMELLALGLGLDAGKFRELSFSGERVMVAHIYPYCPQPDLTLGITAHTDPGIITVLLQNEIQGLQVKHGDEWVDVKPVPGGLIVNIGDFLQIVSNGEYKSVQHRVLANGCKQPRISVVTFFNLSKWRESDRYGPLPELLTPQKPAIYRDFSKQEFLENFYSKGLDSKSLIEKIKL</sequence>
<comment type="similarity">
    <text evidence="1 6">Belongs to the iron/ascorbate-dependent oxidoreductase family.</text>
</comment>
<keyword evidence="3" id="KW-0847">Vitamin C</keyword>
<dbReference type="GO" id="GO:0016706">
    <property type="term" value="F:2-oxoglutarate-dependent dioxygenase activity"/>
    <property type="evidence" value="ECO:0007669"/>
    <property type="project" value="UniProtKB-ARBA"/>
</dbReference>
<evidence type="ECO:0000256" key="6">
    <source>
        <dbReference type="RuleBase" id="RU003682"/>
    </source>
</evidence>
<dbReference type="PANTHER" id="PTHR10209">
    <property type="entry name" value="OXIDOREDUCTASE, 2OG-FE II OXYGENASE FAMILY PROTEIN"/>
    <property type="match status" value="1"/>
</dbReference>
<dbReference type="Proteomes" id="UP001293254">
    <property type="component" value="Unassembled WGS sequence"/>
</dbReference>
<feature type="domain" description="Fe2OG dioxygenase" evidence="7">
    <location>
        <begin position="212"/>
        <end position="313"/>
    </location>
</feature>
<dbReference type="GO" id="GO:0031418">
    <property type="term" value="F:L-ascorbic acid binding"/>
    <property type="evidence" value="ECO:0007669"/>
    <property type="project" value="UniProtKB-KW"/>
</dbReference>
<evidence type="ECO:0000256" key="1">
    <source>
        <dbReference type="ARBA" id="ARBA00008056"/>
    </source>
</evidence>
<keyword evidence="9" id="KW-1185">Reference proteome</keyword>
<proteinExistence type="inferred from homology"/>
<protein>
    <submittedName>
        <fullName evidence="8">1-aminocyclopropane-1-carboxylate oxidase1</fullName>
    </submittedName>
</protein>
<dbReference type="GO" id="GO:0009805">
    <property type="term" value="P:coumarin biosynthetic process"/>
    <property type="evidence" value="ECO:0007669"/>
    <property type="project" value="UniProtKB-ARBA"/>
</dbReference>
<evidence type="ECO:0000256" key="2">
    <source>
        <dbReference type="ARBA" id="ARBA00022723"/>
    </source>
</evidence>
<dbReference type="SUPFAM" id="SSF51197">
    <property type="entry name" value="Clavaminate synthase-like"/>
    <property type="match status" value="1"/>
</dbReference>
<gene>
    <name evidence="8" type="ORF">Salat_2353500</name>
</gene>
<evidence type="ECO:0000259" key="7">
    <source>
        <dbReference type="PROSITE" id="PS51471"/>
    </source>
</evidence>
<evidence type="ECO:0000313" key="8">
    <source>
        <dbReference type="EMBL" id="KAK4419406.1"/>
    </source>
</evidence>
<dbReference type="AlphaFoldDB" id="A0AAE2CEP8"/>
<reference evidence="8" key="2">
    <citation type="journal article" date="2024" name="Plant">
        <title>Genomic evolution and insights into agronomic trait innovations of Sesamum species.</title>
        <authorList>
            <person name="Miao H."/>
            <person name="Wang L."/>
            <person name="Qu L."/>
            <person name="Liu H."/>
            <person name="Sun Y."/>
            <person name="Le M."/>
            <person name="Wang Q."/>
            <person name="Wei S."/>
            <person name="Zheng Y."/>
            <person name="Lin W."/>
            <person name="Duan Y."/>
            <person name="Cao H."/>
            <person name="Xiong S."/>
            <person name="Wang X."/>
            <person name="Wei L."/>
            <person name="Li C."/>
            <person name="Ma Q."/>
            <person name="Ju M."/>
            <person name="Zhao R."/>
            <person name="Li G."/>
            <person name="Mu C."/>
            <person name="Tian Q."/>
            <person name="Mei H."/>
            <person name="Zhang T."/>
            <person name="Gao T."/>
            <person name="Zhang H."/>
        </authorList>
    </citation>
    <scope>NUCLEOTIDE SEQUENCE</scope>
    <source>
        <strain evidence="8">3651</strain>
    </source>
</reference>
<comment type="caution">
    <text evidence="8">The sequence shown here is derived from an EMBL/GenBank/DDBJ whole genome shotgun (WGS) entry which is preliminary data.</text>
</comment>
<dbReference type="GO" id="GO:0002238">
    <property type="term" value="P:response to molecule of fungal origin"/>
    <property type="evidence" value="ECO:0007669"/>
    <property type="project" value="UniProtKB-ARBA"/>
</dbReference>
<evidence type="ECO:0000256" key="4">
    <source>
        <dbReference type="ARBA" id="ARBA00023002"/>
    </source>
</evidence>
<reference evidence="8" key="1">
    <citation type="submission" date="2020-06" db="EMBL/GenBank/DDBJ databases">
        <authorList>
            <person name="Li T."/>
            <person name="Hu X."/>
            <person name="Zhang T."/>
            <person name="Song X."/>
            <person name="Zhang H."/>
            <person name="Dai N."/>
            <person name="Sheng W."/>
            <person name="Hou X."/>
            <person name="Wei L."/>
        </authorList>
    </citation>
    <scope>NUCLEOTIDE SEQUENCE</scope>
    <source>
        <strain evidence="8">3651</strain>
        <tissue evidence="8">Leaf</tissue>
    </source>
</reference>
<dbReference type="FunFam" id="2.60.120.330:FF:000005">
    <property type="entry name" value="1-aminocyclopropane-1-carboxylate oxidase homolog 1"/>
    <property type="match status" value="1"/>
</dbReference>
<dbReference type="InterPro" id="IPR027443">
    <property type="entry name" value="IPNS-like_sf"/>
</dbReference>
<dbReference type="InterPro" id="IPR026992">
    <property type="entry name" value="DIOX_N"/>
</dbReference>
<evidence type="ECO:0000256" key="5">
    <source>
        <dbReference type="ARBA" id="ARBA00023004"/>
    </source>
</evidence>
<evidence type="ECO:0000313" key="9">
    <source>
        <dbReference type="Proteomes" id="UP001293254"/>
    </source>
</evidence>
<dbReference type="GO" id="GO:0046872">
    <property type="term" value="F:metal ion binding"/>
    <property type="evidence" value="ECO:0007669"/>
    <property type="project" value="UniProtKB-KW"/>
</dbReference>
<dbReference type="PANTHER" id="PTHR10209:SF546">
    <property type="entry name" value="1-AMINOCYCLOPROPANE-1-CARBOXYLATE OXIDASE HOMOLOG 4-LIKE"/>
    <property type="match status" value="1"/>
</dbReference>
<dbReference type="Pfam" id="PF03171">
    <property type="entry name" value="2OG-FeII_Oxy"/>
    <property type="match status" value="1"/>
</dbReference>
<keyword evidence="2 6" id="KW-0479">Metal-binding</keyword>
<dbReference type="InterPro" id="IPR044861">
    <property type="entry name" value="IPNS-like_FE2OG_OXY"/>
</dbReference>
<name>A0AAE2CEP8_9LAMI</name>
<dbReference type="InterPro" id="IPR005123">
    <property type="entry name" value="Oxoglu/Fe-dep_dioxygenase_dom"/>
</dbReference>
<dbReference type="PROSITE" id="PS51471">
    <property type="entry name" value="FE2OG_OXY"/>
    <property type="match status" value="1"/>
</dbReference>
<dbReference type="EMBL" id="JACGWO010000009">
    <property type="protein sequence ID" value="KAK4419406.1"/>
    <property type="molecule type" value="Genomic_DNA"/>
</dbReference>
<keyword evidence="4 6" id="KW-0560">Oxidoreductase</keyword>
<organism evidence="8 9">
    <name type="scientific">Sesamum alatum</name>
    <dbReference type="NCBI Taxonomy" id="300844"/>
    <lineage>
        <taxon>Eukaryota</taxon>
        <taxon>Viridiplantae</taxon>
        <taxon>Streptophyta</taxon>
        <taxon>Embryophyta</taxon>
        <taxon>Tracheophyta</taxon>
        <taxon>Spermatophyta</taxon>
        <taxon>Magnoliopsida</taxon>
        <taxon>eudicotyledons</taxon>
        <taxon>Gunneridae</taxon>
        <taxon>Pentapetalae</taxon>
        <taxon>asterids</taxon>
        <taxon>lamiids</taxon>
        <taxon>Lamiales</taxon>
        <taxon>Pedaliaceae</taxon>
        <taxon>Sesamum</taxon>
    </lineage>
</organism>
<dbReference type="Pfam" id="PF14226">
    <property type="entry name" value="DIOX_N"/>
    <property type="match status" value="1"/>
</dbReference>
<evidence type="ECO:0000256" key="3">
    <source>
        <dbReference type="ARBA" id="ARBA00022896"/>
    </source>
</evidence>
<accession>A0AAE2CEP8</accession>